<gene>
    <name evidence="2" type="ORF">BpHYR1_004476</name>
</gene>
<evidence type="ECO:0000313" key="2">
    <source>
        <dbReference type="EMBL" id="RNA32466.1"/>
    </source>
</evidence>
<feature type="chain" id="PRO_5018125864" evidence="1">
    <location>
        <begin position="17"/>
        <end position="72"/>
    </location>
</feature>
<accession>A0A3M7S9H0</accession>
<name>A0A3M7S9H0_BRAPC</name>
<keyword evidence="3" id="KW-1185">Reference proteome</keyword>
<proteinExistence type="predicted"/>
<dbReference type="AlphaFoldDB" id="A0A3M7S9H0"/>
<comment type="caution">
    <text evidence="2">The sequence shown here is derived from an EMBL/GenBank/DDBJ whole genome shotgun (WGS) entry which is preliminary data.</text>
</comment>
<evidence type="ECO:0000313" key="3">
    <source>
        <dbReference type="Proteomes" id="UP000276133"/>
    </source>
</evidence>
<sequence length="72" mass="8758">MIWNLIHLVFLIIVKSEQKRDLKSKAHAGINKNEKNRQKLIEFLCCFQSFFNTRRYKNRRVSNENENKKMCN</sequence>
<reference evidence="2 3" key="1">
    <citation type="journal article" date="2018" name="Sci. Rep.">
        <title>Genomic signatures of local adaptation to the degree of environmental predictability in rotifers.</title>
        <authorList>
            <person name="Franch-Gras L."/>
            <person name="Hahn C."/>
            <person name="Garcia-Roger E.M."/>
            <person name="Carmona M.J."/>
            <person name="Serra M."/>
            <person name="Gomez A."/>
        </authorList>
    </citation>
    <scope>NUCLEOTIDE SEQUENCE [LARGE SCALE GENOMIC DNA]</scope>
    <source>
        <strain evidence="2">HYR1</strain>
    </source>
</reference>
<dbReference type="Proteomes" id="UP000276133">
    <property type="component" value="Unassembled WGS sequence"/>
</dbReference>
<dbReference type="EMBL" id="REGN01001795">
    <property type="protein sequence ID" value="RNA32466.1"/>
    <property type="molecule type" value="Genomic_DNA"/>
</dbReference>
<feature type="signal peptide" evidence="1">
    <location>
        <begin position="1"/>
        <end position="16"/>
    </location>
</feature>
<keyword evidence="1" id="KW-0732">Signal</keyword>
<protein>
    <submittedName>
        <fullName evidence="2">Uncharacterized protein</fullName>
    </submittedName>
</protein>
<organism evidence="2 3">
    <name type="scientific">Brachionus plicatilis</name>
    <name type="common">Marine rotifer</name>
    <name type="synonym">Brachionus muelleri</name>
    <dbReference type="NCBI Taxonomy" id="10195"/>
    <lineage>
        <taxon>Eukaryota</taxon>
        <taxon>Metazoa</taxon>
        <taxon>Spiralia</taxon>
        <taxon>Gnathifera</taxon>
        <taxon>Rotifera</taxon>
        <taxon>Eurotatoria</taxon>
        <taxon>Monogononta</taxon>
        <taxon>Pseudotrocha</taxon>
        <taxon>Ploima</taxon>
        <taxon>Brachionidae</taxon>
        <taxon>Brachionus</taxon>
    </lineage>
</organism>
<evidence type="ECO:0000256" key="1">
    <source>
        <dbReference type="SAM" id="SignalP"/>
    </source>
</evidence>